<gene>
    <name evidence="3" type="ORF">M0813_06895</name>
</gene>
<evidence type="ECO:0000313" key="4">
    <source>
        <dbReference type="Proteomes" id="UP001150062"/>
    </source>
</evidence>
<name>A0ABQ8XCC6_9EUKA</name>
<keyword evidence="1" id="KW-0175">Coiled coil</keyword>
<dbReference type="EMBL" id="JAOAOG010000313">
    <property type="protein sequence ID" value="KAJ6230257.1"/>
    <property type="molecule type" value="Genomic_DNA"/>
</dbReference>
<reference evidence="3" key="1">
    <citation type="submission" date="2022-08" db="EMBL/GenBank/DDBJ databases">
        <title>Novel sulfate-reducing endosymbionts in the free-living metamonad Anaeramoeba.</title>
        <authorList>
            <person name="Jerlstrom-Hultqvist J."/>
            <person name="Cepicka I."/>
            <person name="Gallot-Lavallee L."/>
            <person name="Salas-Leiva D."/>
            <person name="Curtis B.A."/>
            <person name="Zahonova K."/>
            <person name="Pipaliya S."/>
            <person name="Dacks J."/>
            <person name="Roger A.J."/>
        </authorList>
    </citation>
    <scope>NUCLEOTIDE SEQUENCE</scope>
    <source>
        <strain evidence="3">Schooner1</strain>
    </source>
</reference>
<organism evidence="3 4">
    <name type="scientific">Anaeramoeba flamelloides</name>
    <dbReference type="NCBI Taxonomy" id="1746091"/>
    <lineage>
        <taxon>Eukaryota</taxon>
        <taxon>Metamonada</taxon>
        <taxon>Anaeramoebidae</taxon>
        <taxon>Anaeramoeba</taxon>
    </lineage>
</organism>
<protein>
    <submittedName>
        <fullName evidence="3">Uncharacterized protein</fullName>
    </submittedName>
</protein>
<evidence type="ECO:0000256" key="2">
    <source>
        <dbReference type="SAM" id="MobiDB-lite"/>
    </source>
</evidence>
<evidence type="ECO:0000256" key="1">
    <source>
        <dbReference type="SAM" id="Coils"/>
    </source>
</evidence>
<comment type="caution">
    <text evidence="3">The sequence shown here is derived from an EMBL/GenBank/DDBJ whole genome shotgun (WGS) entry which is preliminary data.</text>
</comment>
<evidence type="ECO:0000313" key="3">
    <source>
        <dbReference type="EMBL" id="KAJ6230257.1"/>
    </source>
</evidence>
<sequence length="268" mass="31952">MNQNSDKQINTNTFSKKESIQPVLTLNSPKEINHTKKQPQTITTSQIQIVRSRHIMKQIKTLITKQHEQSQKKQQILQIFDSRQKEVEKKDQEGTNKETEKVFHKEKEFQKEIQKQKEKRKGKEGFKKKIKIEVLKKKEEIETDKEKEKEKEKQILKKFSTIQVFPRKTKKIIGIEKNKFFFPIETRKRKKPLVEISKFIPVKNIIQISPKKKTLSVPFGWEKIPRMGKLIPNTKIIPLKTPLSKKEKINKIRHKKKTNNKAQKKDWE</sequence>
<dbReference type="Proteomes" id="UP001150062">
    <property type="component" value="Unassembled WGS sequence"/>
</dbReference>
<feature type="compositionally biased region" description="Polar residues" evidence="2">
    <location>
        <begin position="1"/>
        <end position="14"/>
    </location>
</feature>
<feature type="coiled-coil region" evidence="1">
    <location>
        <begin position="131"/>
        <end position="158"/>
    </location>
</feature>
<accession>A0ABQ8XCC6</accession>
<feature type="region of interest" description="Disordered" evidence="2">
    <location>
        <begin position="1"/>
        <end position="21"/>
    </location>
</feature>
<keyword evidence="4" id="KW-1185">Reference proteome</keyword>
<feature type="region of interest" description="Disordered" evidence="2">
    <location>
        <begin position="247"/>
        <end position="268"/>
    </location>
</feature>
<proteinExistence type="predicted"/>